<dbReference type="Pfam" id="PF17803">
    <property type="entry name" value="Cadherin_4"/>
    <property type="match status" value="1"/>
</dbReference>
<evidence type="ECO:0000256" key="1">
    <source>
        <dbReference type="ARBA" id="ARBA00004613"/>
    </source>
</evidence>
<evidence type="ECO:0000259" key="4">
    <source>
        <dbReference type="Pfam" id="PF17803"/>
    </source>
</evidence>
<dbReference type="KEGG" id="ddu:GF1_01100"/>
<dbReference type="InterPro" id="IPR011049">
    <property type="entry name" value="Serralysin-like_metalloprot_C"/>
</dbReference>
<evidence type="ECO:0000313" key="6">
    <source>
        <dbReference type="Proteomes" id="UP001063350"/>
    </source>
</evidence>
<evidence type="ECO:0000256" key="3">
    <source>
        <dbReference type="SAM" id="MobiDB-lite"/>
    </source>
</evidence>
<name>A0A915TYT3_9BACT</name>
<protein>
    <recommendedName>
        <fullName evidence="4">RapA2 cadherin-like domain-containing protein</fullName>
    </recommendedName>
</protein>
<keyword evidence="6" id="KW-1185">Reference proteome</keyword>
<dbReference type="Pfam" id="PF00353">
    <property type="entry name" value="HemolysinCabind"/>
    <property type="match status" value="2"/>
</dbReference>
<keyword evidence="2" id="KW-0964">Secreted</keyword>
<dbReference type="PRINTS" id="PR00313">
    <property type="entry name" value="CABNDNGRPT"/>
</dbReference>
<proteinExistence type="predicted"/>
<dbReference type="PANTHER" id="PTHR38340:SF1">
    <property type="entry name" value="S-LAYER PROTEIN"/>
    <property type="match status" value="1"/>
</dbReference>
<reference evidence="5" key="1">
    <citation type="submission" date="2020-12" db="EMBL/GenBank/DDBJ databases">
        <title>Desulfobium dissulfuricans gen. nov., sp. nov., a novel mesophilic, sulfate-reducing bacterium isolated from a deep-sea hydrothermal vent.</title>
        <authorList>
            <person name="Hashimoto Y."/>
            <person name="Tame A."/>
            <person name="Sawayama S."/>
            <person name="Miyazaki J."/>
            <person name="Takai K."/>
            <person name="Nakagawa S."/>
        </authorList>
    </citation>
    <scope>NUCLEOTIDE SEQUENCE</scope>
    <source>
        <strain evidence="5">GF1</strain>
    </source>
</reference>
<accession>A0A915TYT3</accession>
<dbReference type="Proteomes" id="UP001063350">
    <property type="component" value="Chromosome"/>
</dbReference>
<sequence length="637" mass="64924">MHLVRVEGDLAPGETFALDTPLATVLGGTITFHSDGSYLYTAPDRVGNPLDGDGHNQPVSEQFTYTVEDRDGSPASAVLTVTVVDSEPVAVQDSLVVEEGPGNQVSGNVLVNDQAGADGALHLVGVSGDFAAGVSFALDTELATAQGGTIIFHADGGFTYTAPSSIDHGDLVPDRELFSCQVEDGDGSRDSATLSITITDDQPSFTLTPPILLANETGNSLTADLGLVFGADGAAPAGESLQIVGTTDAHGYVVDNAGRQLTSDGQNLLYLDDGQGTLSAVREFDHHPVFTVNVDPETATWTVSLDETYGLDHTLVQDIGETVNAGNPLELHFDAPVSSMSATLEGLDSVAIMGSIYGEQAVWTACLDGEQVATGVVNGDLLLGQEQVLTVDLAQTGSLFDTVVLEYDDAPVPLMGAYRVVSISSEMNHSLSYDVVATDGDGDTVSGRLNVVLDGDGDIIGTHGPDVIGGSSEGDILVGGDGDDLILGHGGDDTLFGSSGKDSLDGGSGNDTLVGGPGEDILVGSEGDDVLFGGDADGLPGAGVDTLTGDGVADSSDAGGDLFADAGGDLLTDGTDDPGYTSVDDLVPRRSPPCSGHILWLLPGLGALNSALSHGGAGPGSGGRGSRSWRRWRSDAP</sequence>
<organism evidence="5 6">
    <name type="scientific">Desulfolithobacter dissulfuricans</name>
    <dbReference type="NCBI Taxonomy" id="2795293"/>
    <lineage>
        <taxon>Bacteria</taxon>
        <taxon>Pseudomonadati</taxon>
        <taxon>Thermodesulfobacteriota</taxon>
        <taxon>Desulfobulbia</taxon>
        <taxon>Desulfobulbales</taxon>
        <taxon>Desulfobulbaceae</taxon>
        <taxon>Desulfolithobacter</taxon>
    </lineage>
</organism>
<dbReference type="PROSITE" id="PS00330">
    <property type="entry name" value="HEMOLYSIN_CALCIUM"/>
    <property type="match status" value="2"/>
</dbReference>
<gene>
    <name evidence="5" type="ORF">GF1_01100</name>
</gene>
<feature type="domain" description="RapA2 cadherin-like" evidence="4">
    <location>
        <begin position="76"/>
        <end position="160"/>
    </location>
</feature>
<dbReference type="SUPFAM" id="SSF51120">
    <property type="entry name" value="beta-Roll"/>
    <property type="match status" value="1"/>
</dbReference>
<dbReference type="InterPro" id="IPR018511">
    <property type="entry name" value="Hemolysin-typ_Ca-bd_CS"/>
</dbReference>
<feature type="compositionally biased region" description="Gly residues" evidence="3">
    <location>
        <begin position="615"/>
        <end position="625"/>
    </location>
</feature>
<dbReference type="GO" id="GO:0005576">
    <property type="term" value="C:extracellular region"/>
    <property type="evidence" value="ECO:0007669"/>
    <property type="project" value="UniProtKB-SubCell"/>
</dbReference>
<comment type="subcellular location">
    <subcellularLocation>
        <location evidence="1">Secreted</location>
    </subcellularLocation>
</comment>
<feature type="region of interest" description="Disordered" evidence="3">
    <location>
        <begin position="613"/>
        <end position="637"/>
    </location>
</feature>
<dbReference type="EMBL" id="AP024233">
    <property type="protein sequence ID" value="BCO07734.1"/>
    <property type="molecule type" value="Genomic_DNA"/>
</dbReference>
<dbReference type="PANTHER" id="PTHR38340">
    <property type="entry name" value="S-LAYER PROTEIN"/>
    <property type="match status" value="1"/>
</dbReference>
<dbReference type="GO" id="GO:0005509">
    <property type="term" value="F:calcium ion binding"/>
    <property type="evidence" value="ECO:0007669"/>
    <property type="project" value="InterPro"/>
</dbReference>
<dbReference type="AlphaFoldDB" id="A0A915TYT3"/>
<evidence type="ECO:0000313" key="5">
    <source>
        <dbReference type="EMBL" id="BCO07734.1"/>
    </source>
</evidence>
<feature type="region of interest" description="Disordered" evidence="3">
    <location>
        <begin position="497"/>
        <end position="518"/>
    </location>
</feature>
<dbReference type="InterPro" id="IPR040853">
    <property type="entry name" value="RapA2_cadherin-like"/>
</dbReference>
<dbReference type="Gene3D" id="2.150.10.10">
    <property type="entry name" value="Serralysin-like metalloprotease, C-terminal"/>
    <property type="match status" value="1"/>
</dbReference>
<evidence type="ECO:0000256" key="2">
    <source>
        <dbReference type="ARBA" id="ARBA00022525"/>
    </source>
</evidence>
<dbReference type="InterPro" id="IPR050557">
    <property type="entry name" value="RTX_toxin/Mannuronan_C5-epim"/>
</dbReference>
<dbReference type="InterPro" id="IPR001343">
    <property type="entry name" value="Hemolysn_Ca-bd"/>
</dbReference>